<dbReference type="SUPFAM" id="SSF56112">
    <property type="entry name" value="Protein kinase-like (PK-like)"/>
    <property type="match status" value="1"/>
</dbReference>
<protein>
    <recommendedName>
        <fullName evidence="1">Aminoglycoside phosphotransferase domain-containing protein</fullName>
    </recommendedName>
</protein>
<evidence type="ECO:0000259" key="1">
    <source>
        <dbReference type="Pfam" id="PF01636"/>
    </source>
</evidence>
<dbReference type="Proteomes" id="UP000188235">
    <property type="component" value="Chromosome"/>
</dbReference>
<dbReference type="KEGG" id="tfa:BW733_12595"/>
<gene>
    <name evidence="2" type="ORF">BW733_12595</name>
</gene>
<proteinExistence type="predicted"/>
<dbReference type="EMBL" id="CP019607">
    <property type="protein sequence ID" value="AQP51523.1"/>
    <property type="molecule type" value="Genomic_DNA"/>
</dbReference>
<dbReference type="InterPro" id="IPR002575">
    <property type="entry name" value="Aminoglycoside_PTrfase"/>
</dbReference>
<evidence type="ECO:0000313" key="3">
    <source>
        <dbReference type="Proteomes" id="UP000188235"/>
    </source>
</evidence>
<name>A0A1Q2CZH0_9ACTN</name>
<accession>A0A1Q2CZH0</accession>
<feature type="domain" description="Aminoglycoside phosphotransferase" evidence="1">
    <location>
        <begin position="124"/>
        <end position="187"/>
    </location>
</feature>
<reference evidence="2 3" key="1">
    <citation type="journal article" date="2008" name="Int. J. Syst. Evol. Microbiol.">
        <title>Tessaracoccus flavescens sp. nov., isolated from marine sediment.</title>
        <authorList>
            <person name="Lee D.W."/>
            <person name="Lee S.D."/>
        </authorList>
    </citation>
    <scope>NUCLEOTIDE SEQUENCE [LARGE SCALE GENOMIC DNA]</scope>
    <source>
        <strain evidence="2 3">SST-39T</strain>
    </source>
</reference>
<dbReference type="OrthoDB" id="236897at2"/>
<keyword evidence="3" id="KW-1185">Reference proteome</keyword>
<sequence length="268" mass="29310">MHLNEIPLPGGDVTEGVVRVGDTVRRPLGEHSPTVHAVLRHLESVGFDGAPRLHGTDEKGREIVSFIEGEVAARPWPAWVGDLERGRSVARLLRRLDDAMLAFGLPFGSGAGPRPAGSPEPVGPPPELIGHRDITPENTVFRDGEAFALIDFDLARPSSRVDEVANLLQWWGGWQAPGDRDPAFDGVDVARRARDLVDAYGLSGEERQWIVPVSISVADRSWYSMRERAERLGGGWRRMWDEGVGDSIRRRGAWLRADAGLLAGALIG</sequence>
<dbReference type="Gene3D" id="3.90.1200.10">
    <property type="match status" value="1"/>
</dbReference>
<dbReference type="AlphaFoldDB" id="A0A1Q2CZH0"/>
<dbReference type="InterPro" id="IPR011009">
    <property type="entry name" value="Kinase-like_dom_sf"/>
</dbReference>
<dbReference type="RefSeq" id="WP_077350912.1">
    <property type="nucleotide sequence ID" value="NZ_CP019607.1"/>
</dbReference>
<evidence type="ECO:0000313" key="2">
    <source>
        <dbReference type="EMBL" id="AQP51523.1"/>
    </source>
</evidence>
<organism evidence="2 3">
    <name type="scientific">Tessaracoccus flavescens</name>
    <dbReference type="NCBI Taxonomy" id="399497"/>
    <lineage>
        <taxon>Bacteria</taxon>
        <taxon>Bacillati</taxon>
        <taxon>Actinomycetota</taxon>
        <taxon>Actinomycetes</taxon>
        <taxon>Propionibacteriales</taxon>
        <taxon>Propionibacteriaceae</taxon>
        <taxon>Tessaracoccus</taxon>
    </lineage>
</organism>
<dbReference type="STRING" id="399497.BW733_12595"/>
<dbReference type="Pfam" id="PF01636">
    <property type="entry name" value="APH"/>
    <property type="match status" value="1"/>
</dbReference>